<dbReference type="GeneID" id="110984022"/>
<dbReference type="OMA" id="RSHTHWL"/>
<keyword evidence="3 9" id="KW-0245">EGF-like domain</keyword>
<dbReference type="SUPFAM" id="SSF57196">
    <property type="entry name" value="EGF/Laminin"/>
    <property type="match status" value="1"/>
</dbReference>
<dbReference type="Gene3D" id="2.10.25.10">
    <property type="entry name" value="Laminin"/>
    <property type="match status" value="1"/>
</dbReference>
<sequence>MKALRLPLVVLVHCVVAVAQGSSVMTDASHASLMITDFTGDAAKIDGFHLSNHTLRTLDRVPSLAVCGEKCVLLGECRSLNYHHAGGICELNRATRTEFPRDFVEDASSKGVVYLGRASPIITEIKRPTTCLCCGNACQHGAYCLPSEVPHGYKCVCTSGWTGDYCQNAIAKWSDWSDWSPCSTSCGQGRRNRSRECAGSVHTPDSCIGDTVEYRDCWNQASCAEWSAWTDAGSCSAACSCGYGTVNRVRTCRDNRTDCPGPNSETAQCKSVSCGAPWRLVGGNDFIGGGVATEHPPAV</sequence>
<keyword evidence="7 9" id="KW-1015">Disulfide bond</keyword>
<evidence type="ECO:0000256" key="2">
    <source>
        <dbReference type="ARBA" id="ARBA00022525"/>
    </source>
</evidence>
<dbReference type="InterPro" id="IPR000742">
    <property type="entry name" value="EGF"/>
</dbReference>
<dbReference type="KEGG" id="aplc:110984022"/>
<keyword evidence="5" id="KW-0677">Repeat</keyword>
<evidence type="ECO:0000256" key="4">
    <source>
        <dbReference type="ARBA" id="ARBA00022729"/>
    </source>
</evidence>
<evidence type="ECO:0000256" key="7">
    <source>
        <dbReference type="ARBA" id="ARBA00023157"/>
    </source>
</evidence>
<evidence type="ECO:0000256" key="8">
    <source>
        <dbReference type="ARBA" id="ARBA00023180"/>
    </source>
</evidence>
<comment type="subcellular location">
    <subcellularLocation>
        <location evidence="1">Secreted</location>
    </subcellularLocation>
</comment>
<feature type="disulfide bond" evidence="9">
    <location>
        <begin position="138"/>
        <end position="155"/>
    </location>
</feature>
<dbReference type="InterPro" id="IPR000884">
    <property type="entry name" value="TSP1_rpt"/>
</dbReference>
<feature type="disulfide bond" evidence="9">
    <location>
        <begin position="134"/>
        <end position="144"/>
    </location>
</feature>
<feature type="disulfide bond" evidence="9">
    <location>
        <begin position="157"/>
        <end position="166"/>
    </location>
</feature>
<evidence type="ECO:0000256" key="3">
    <source>
        <dbReference type="ARBA" id="ARBA00022536"/>
    </source>
</evidence>
<evidence type="ECO:0000256" key="9">
    <source>
        <dbReference type="PROSITE-ProRule" id="PRU00076"/>
    </source>
</evidence>
<dbReference type="PROSITE" id="PS00022">
    <property type="entry name" value="EGF_1"/>
    <property type="match status" value="1"/>
</dbReference>
<dbReference type="PRINTS" id="PR01705">
    <property type="entry name" value="TSP1REPEAT"/>
</dbReference>
<reference evidence="13" key="1">
    <citation type="submission" date="2025-08" db="UniProtKB">
        <authorList>
            <consortium name="RefSeq"/>
        </authorList>
    </citation>
    <scope>IDENTIFICATION</scope>
</reference>
<dbReference type="Proteomes" id="UP000694845">
    <property type="component" value="Unplaced"/>
</dbReference>
<dbReference type="PANTHER" id="PTHR22906:SF43">
    <property type="entry name" value="PROPERDIN"/>
    <property type="match status" value="1"/>
</dbReference>
<dbReference type="AlphaFoldDB" id="A0A8B7Z1L9"/>
<evidence type="ECO:0000256" key="6">
    <source>
        <dbReference type="ARBA" id="ARBA00022837"/>
    </source>
</evidence>
<dbReference type="PROSITE" id="PS50026">
    <property type="entry name" value="EGF_3"/>
    <property type="match status" value="1"/>
</dbReference>
<dbReference type="Pfam" id="PF00090">
    <property type="entry name" value="TSP_1"/>
    <property type="match status" value="2"/>
</dbReference>
<evidence type="ECO:0000259" key="11">
    <source>
        <dbReference type="PROSITE" id="PS50026"/>
    </source>
</evidence>
<evidence type="ECO:0000256" key="10">
    <source>
        <dbReference type="SAM" id="SignalP"/>
    </source>
</evidence>
<organism evidence="12 13">
    <name type="scientific">Acanthaster planci</name>
    <name type="common">Crown-of-thorns starfish</name>
    <dbReference type="NCBI Taxonomy" id="133434"/>
    <lineage>
        <taxon>Eukaryota</taxon>
        <taxon>Metazoa</taxon>
        <taxon>Echinodermata</taxon>
        <taxon>Eleutherozoa</taxon>
        <taxon>Asterozoa</taxon>
        <taxon>Asteroidea</taxon>
        <taxon>Valvatacea</taxon>
        <taxon>Valvatida</taxon>
        <taxon>Acanthasteridae</taxon>
        <taxon>Acanthaster</taxon>
    </lineage>
</organism>
<name>A0A8B7Z1L9_ACAPL</name>
<dbReference type="Pfam" id="PF00024">
    <property type="entry name" value="PAN_1"/>
    <property type="match status" value="1"/>
</dbReference>
<dbReference type="FunFam" id="2.20.100.10:FF:000001">
    <property type="entry name" value="semaphorin-5A isoform X1"/>
    <property type="match status" value="1"/>
</dbReference>
<evidence type="ECO:0000256" key="5">
    <source>
        <dbReference type="ARBA" id="ARBA00022737"/>
    </source>
</evidence>
<keyword evidence="12" id="KW-1185">Reference proteome</keyword>
<keyword evidence="4 10" id="KW-0732">Signal</keyword>
<dbReference type="SMART" id="SM00209">
    <property type="entry name" value="TSP1"/>
    <property type="match status" value="2"/>
</dbReference>
<dbReference type="InterPro" id="IPR003609">
    <property type="entry name" value="Pan_app"/>
</dbReference>
<dbReference type="PROSITE" id="PS50092">
    <property type="entry name" value="TSP1"/>
    <property type="match status" value="2"/>
</dbReference>
<gene>
    <name evidence="13" type="primary">LOC110984022</name>
</gene>
<keyword evidence="6" id="KW-0106">Calcium</keyword>
<dbReference type="SUPFAM" id="SSF82895">
    <property type="entry name" value="TSP-1 type 1 repeat"/>
    <property type="match status" value="1"/>
</dbReference>
<dbReference type="PANTHER" id="PTHR22906">
    <property type="entry name" value="PROPERDIN"/>
    <property type="match status" value="1"/>
</dbReference>
<proteinExistence type="predicted"/>
<dbReference type="FunFam" id="2.10.25.10:FF:000508">
    <property type="entry name" value="Eyes shut homolog"/>
    <property type="match status" value="1"/>
</dbReference>
<dbReference type="Gene3D" id="2.20.100.10">
    <property type="entry name" value="Thrombospondin type-1 (TSP1) repeat"/>
    <property type="match status" value="2"/>
</dbReference>
<evidence type="ECO:0000256" key="1">
    <source>
        <dbReference type="ARBA" id="ARBA00004613"/>
    </source>
</evidence>
<dbReference type="InterPro" id="IPR036383">
    <property type="entry name" value="TSP1_rpt_sf"/>
</dbReference>
<keyword evidence="8" id="KW-0325">Glycoprotein</keyword>
<dbReference type="RefSeq" id="XP_022099499.1">
    <property type="nucleotide sequence ID" value="XM_022243807.1"/>
</dbReference>
<accession>A0A8B7Z1L9</accession>
<keyword evidence="2" id="KW-0964">Secreted</keyword>
<dbReference type="SUPFAM" id="SSF57414">
    <property type="entry name" value="Hairpin loop containing domain-like"/>
    <property type="match status" value="1"/>
</dbReference>
<evidence type="ECO:0000313" key="12">
    <source>
        <dbReference type="Proteomes" id="UP000694845"/>
    </source>
</evidence>
<dbReference type="PROSITE" id="PS01186">
    <property type="entry name" value="EGF_2"/>
    <property type="match status" value="1"/>
</dbReference>
<protein>
    <submittedName>
        <fullName evidence="13">A disintegrin and metalloproteinase with thrombospondin motifs adt-2-like</fullName>
    </submittedName>
</protein>
<feature type="signal peptide" evidence="10">
    <location>
        <begin position="1"/>
        <end position="21"/>
    </location>
</feature>
<feature type="chain" id="PRO_5034198614" evidence="10">
    <location>
        <begin position="22"/>
        <end position="299"/>
    </location>
</feature>
<evidence type="ECO:0000313" key="13">
    <source>
        <dbReference type="RefSeq" id="XP_022099499.1"/>
    </source>
</evidence>
<dbReference type="InterPro" id="IPR052065">
    <property type="entry name" value="Compl_asym_regulator"/>
</dbReference>
<dbReference type="GO" id="GO:0048589">
    <property type="term" value="P:developmental growth"/>
    <property type="evidence" value="ECO:0007669"/>
    <property type="project" value="UniProtKB-ARBA"/>
</dbReference>
<dbReference type="OrthoDB" id="6273859at2759"/>
<feature type="domain" description="EGF-like" evidence="11">
    <location>
        <begin position="134"/>
        <end position="167"/>
    </location>
</feature>